<dbReference type="PATRIC" id="fig|1056511.3.peg.2204"/>
<comment type="caution">
    <text evidence="1">The sequence shown here is derived from an EMBL/GenBank/DDBJ whole genome shotgun (WGS) entry which is preliminary data.</text>
</comment>
<gene>
    <name evidence="1" type="ORF">C942_00715</name>
</gene>
<evidence type="ECO:0000313" key="2">
    <source>
        <dbReference type="Proteomes" id="UP000011134"/>
    </source>
</evidence>
<dbReference type="EMBL" id="AMZO01000016">
    <property type="protein sequence ID" value="ELR65632.1"/>
    <property type="molecule type" value="Genomic_DNA"/>
</dbReference>
<protein>
    <submittedName>
        <fullName evidence="1">Uncharacterized protein</fullName>
    </submittedName>
</protein>
<accession>L8JE00</accession>
<reference evidence="1 2" key="1">
    <citation type="submission" date="2012-12" db="EMBL/GenBank/DDBJ databases">
        <title>Genome Assembly of Photobacterium sp. AK15.</title>
        <authorList>
            <person name="Khatri I."/>
            <person name="Vaidya B."/>
            <person name="Srinivas T.N.R."/>
            <person name="Subramanian S."/>
            <person name="Pinnaka A."/>
        </authorList>
    </citation>
    <scope>NUCLEOTIDE SEQUENCE [LARGE SCALE GENOMIC DNA]</scope>
    <source>
        <strain evidence="1 2">AK15</strain>
    </source>
</reference>
<sequence>MIVAAFSAIALFGNGLLYFFNSDEDTDDQPILDDTAKIVARSGIDGLAEFRKK</sequence>
<proteinExistence type="predicted"/>
<organism evidence="1 2">
    <name type="scientific">Photobacterium marinum</name>
    <dbReference type="NCBI Taxonomy" id="1056511"/>
    <lineage>
        <taxon>Bacteria</taxon>
        <taxon>Pseudomonadati</taxon>
        <taxon>Pseudomonadota</taxon>
        <taxon>Gammaproteobacteria</taxon>
        <taxon>Vibrionales</taxon>
        <taxon>Vibrionaceae</taxon>
        <taxon>Photobacterium</taxon>
    </lineage>
</organism>
<keyword evidence="2" id="KW-1185">Reference proteome</keyword>
<dbReference type="AlphaFoldDB" id="L8JE00"/>
<dbReference type="Proteomes" id="UP000011134">
    <property type="component" value="Unassembled WGS sequence"/>
</dbReference>
<name>L8JE00_9GAMM</name>
<evidence type="ECO:0000313" key="1">
    <source>
        <dbReference type="EMBL" id="ELR65632.1"/>
    </source>
</evidence>